<evidence type="ECO:0000256" key="1">
    <source>
        <dbReference type="ARBA" id="ARBA00023015"/>
    </source>
</evidence>
<gene>
    <name evidence="6" type="ordered locus">Meso_2454</name>
</gene>
<dbReference type="SUPFAM" id="SSF48498">
    <property type="entry name" value="Tetracyclin repressor-like, C-terminal domain"/>
    <property type="match status" value="1"/>
</dbReference>
<dbReference type="InterPro" id="IPR011075">
    <property type="entry name" value="TetR_C"/>
</dbReference>
<dbReference type="PANTHER" id="PTHR30055:SF148">
    <property type="entry name" value="TETR-FAMILY TRANSCRIPTIONAL REGULATOR"/>
    <property type="match status" value="1"/>
</dbReference>
<evidence type="ECO:0000256" key="3">
    <source>
        <dbReference type="ARBA" id="ARBA00023163"/>
    </source>
</evidence>
<dbReference type="PRINTS" id="PR00455">
    <property type="entry name" value="HTHTETR"/>
</dbReference>
<feature type="domain" description="HTH tetR-type" evidence="5">
    <location>
        <begin position="6"/>
        <end position="66"/>
    </location>
</feature>
<keyword evidence="2 4" id="KW-0238">DNA-binding</keyword>
<dbReference type="EMBL" id="CP000390">
    <property type="protein sequence ID" value="ABG63838.1"/>
    <property type="molecule type" value="Genomic_DNA"/>
</dbReference>
<keyword evidence="1" id="KW-0805">Transcription regulation</keyword>
<dbReference type="InterPro" id="IPR036271">
    <property type="entry name" value="Tet_transcr_reg_TetR-rel_C_sf"/>
</dbReference>
<reference evidence="6" key="1">
    <citation type="submission" date="2006-06" db="EMBL/GenBank/DDBJ databases">
        <title>Complete sequence of chromosome of Chelativorans sp. BNC1.</title>
        <authorList>
            <consortium name="US DOE Joint Genome Institute"/>
            <person name="Copeland A."/>
            <person name="Lucas S."/>
            <person name="Lapidus A."/>
            <person name="Barry K."/>
            <person name="Detter J.C."/>
            <person name="Glavina del Rio T."/>
            <person name="Hammon N."/>
            <person name="Israni S."/>
            <person name="Dalin E."/>
            <person name="Tice H."/>
            <person name="Pitluck S."/>
            <person name="Chertkov O."/>
            <person name="Brettin T."/>
            <person name="Bruce D."/>
            <person name="Han C."/>
            <person name="Tapia R."/>
            <person name="Gilna P."/>
            <person name="Schmutz J."/>
            <person name="Larimer F."/>
            <person name="Land M."/>
            <person name="Hauser L."/>
            <person name="Kyrpides N."/>
            <person name="Mikhailova N."/>
            <person name="Richardson P."/>
        </authorList>
    </citation>
    <scope>NUCLEOTIDE SEQUENCE</scope>
    <source>
        <strain evidence="6">BNC1</strain>
    </source>
</reference>
<evidence type="ECO:0000256" key="2">
    <source>
        <dbReference type="ARBA" id="ARBA00023125"/>
    </source>
</evidence>
<name>Q11FI7_CHESB</name>
<feature type="DNA-binding region" description="H-T-H motif" evidence="4">
    <location>
        <begin position="29"/>
        <end position="48"/>
    </location>
</feature>
<dbReference type="PANTHER" id="PTHR30055">
    <property type="entry name" value="HTH-TYPE TRANSCRIPTIONAL REGULATOR RUTR"/>
    <property type="match status" value="1"/>
</dbReference>
<dbReference type="AlphaFoldDB" id="Q11FI7"/>
<dbReference type="Pfam" id="PF00440">
    <property type="entry name" value="TetR_N"/>
    <property type="match status" value="1"/>
</dbReference>
<sequence>MDKRIERTKREVRSAAIALLGRRGYAAFNMEAVAGEAGVSKSTLYRHWPTKLSLIADALETLNIQPQLGPVDGDVRQRVTVLLCHLAEALSTSPFAACIPGLIEAAKHHPEVADFLHGYSARRRETLVALLRDAIAAGELPANFDAETVAFAFSGAIFYRRLMTPQPYSTEDIPALVAAILGSDV</sequence>
<dbReference type="GO" id="GO:0003700">
    <property type="term" value="F:DNA-binding transcription factor activity"/>
    <property type="evidence" value="ECO:0007669"/>
    <property type="project" value="TreeGrafter"/>
</dbReference>
<dbReference type="KEGG" id="mes:Meso_2454"/>
<dbReference type="InterPro" id="IPR009057">
    <property type="entry name" value="Homeodomain-like_sf"/>
</dbReference>
<organism evidence="6">
    <name type="scientific">Chelativorans sp. (strain BNC1)</name>
    <dbReference type="NCBI Taxonomy" id="266779"/>
    <lineage>
        <taxon>Bacteria</taxon>
        <taxon>Pseudomonadati</taxon>
        <taxon>Pseudomonadota</taxon>
        <taxon>Alphaproteobacteria</taxon>
        <taxon>Hyphomicrobiales</taxon>
        <taxon>Phyllobacteriaceae</taxon>
        <taxon>Chelativorans</taxon>
    </lineage>
</organism>
<evidence type="ECO:0000256" key="4">
    <source>
        <dbReference type="PROSITE-ProRule" id="PRU00335"/>
    </source>
</evidence>
<dbReference type="PROSITE" id="PS50977">
    <property type="entry name" value="HTH_TETR_2"/>
    <property type="match status" value="1"/>
</dbReference>
<dbReference type="eggNOG" id="COG1309">
    <property type="taxonomic scope" value="Bacteria"/>
</dbReference>
<dbReference type="GO" id="GO:0000976">
    <property type="term" value="F:transcription cis-regulatory region binding"/>
    <property type="evidence" value="ECO:0007669"/>
    <property type="project" value="TreeGrafter"/>
</dbReference>
<keyword evidence="3" id="KW-0804">Transcription</keyword>
<dbReference type="Gene3D" id="1.10.10.60">
    <property type="entry name" value="Homeodomain-like"/>
    <property type="match status" value="1"/>
</dbReference>
<dbReference type="InterPro" id="IPR001647">
    <property type="entry name" value="HTH_TetR"/>
</dbReference>
<evidence type="ECO:0000259" key="5">
    <source>
        <dbReference type="PROSITE" id="PS50977"/>
    </source>
</evidence>
<dbReference type="OrthoDB" id="9796019at2"/>
<dbReference type="Gene3D" id="1.10.357.10">
    <property type="entry name" value="Tetracycline Repressor, domain 2"/>
    <property type="match status" value="1"/>
</dbReference>
<evidence type="ECO:0000313" key="6">
    <source>
        <dbReference type="EMBL" id="ABG63838.1"/>
    </source>
</evidence>
<dbReference type="InterPro" id="IPR050109">
    <property type="entry name" value="HTH-type_TetR-like_transc_reg"/>
</dbReference>
<accession>Q11FI7</accession>
<protein>
    <submittedName>
        <fullName evidence="6">Transcriptional regulator, TetR family</fullName>
    </submittedName>
</protein>
<dbReference type="HOGENOM" id="CLU_069356_25_6_5"/>
<dbReference type="SUPFAM" id="SSF46689">
    <property type="entry name" value="Homeodomain-like"/>
    <property type="match status" value="1"/>
</dbReference>
<dbReference type="STRING" id="266779.Meso_2454"/>
<dbReference type="Pfam" id="PF16859">
    <property type="entry name" value="TetR_C_11"/>
    <property type="match status" value="1"/>
</dbReference>
<proteinExistence type="predicted"/>